<organism evidence="1 2">
    <name type="scientific">Thalassotalea marina</name>
    <dbReference type="NCBI Taxonomy" id="1673741"/>
    <lineage>
        <taxon>Bacteria</taxon>
        <taxon>Pseudomonadati</taxon>
        <taxon>Pseudomonadota</taxon>
        <taxon>Gammaproteobacteria</taxon>
        <taxon>Alteromonadales</taxon>
        <taxon>Colwelliaceae</taxon>
        <taxon>Thalassotalea</taxon>
    </lineage>
</organism>
<dbReference type="RefSeq" id="WP_189774837.1">
    <property type="nucleotide sequence ID" value="NZ_BNCK01000016.1"/>
</dbReference>
<accession>A0A919ENW4</accession>
<comment type="caution">
    <text evidence="1">The sequence shown here is derived from an EMBL/GenBank/DDBJ whole genome shotgun (WGS) entry which is preliminary data.</text>
</comment>
<proteinExistence type="predicted"/>
<dbReference type="Proteomes" id="UP000623842">
    <property type="component" value="Unassembled WGS sequence"/>
</dbReference>
<reference evidence="1" key="2">
    <citation type="submission" date="2020-09" db="EMBL/GenBank/DDBJ databases">
        <authorList>
            <person name="Sun Q."/>
            <person name="Kim S."/>
        </authorList>
    </citation>
    <scope>NUCLEOTIDE SEQUENCE</scope>
    <source>
        <strain evidence="1">KCTC 42731</strain>
    </source>
</reference>
<evidence type="ECO:0000313" key="2">
    <source>
        <dbReference type="Proteomes" id="UP000623842"/>
    </source>
</evidence>
<gene>
    <name evidence="1" type="ORF">GCM10017161_41910</name>
</gene>
<name>A0A919ENW4_9GAMM</name>
<sequence length="66" mass="7458">MAVEQYYPKWLSVFKAAGIEEEIAREVFNEWAAGLDGELSNEYTQTEYSVTVAAEEAISELNSYES</sequence>
<dbReference type="AlphaFoldDB" id="A0A919ENW4"/>
<keyword evidence="2" id="KW-1185">Reference proteome</keyword>
<dbReference type="EMBL" id="BNCK01000016">
    <property type="protein sequence ID" value="GHG07790.1"/>
    <property type="molecule type" value="Genomic_DNA"/>
</dbReference>
<reference evidence="1" key="1">
    <citation type="journal article" date="2014" name="Int. J. Syst. Evol. Microbiol.">
        <title>Complete genome sequence of Corynebacterium casei LMG S-19264T (=DSM 44701T), isolated from a smear-ripened cheese.</title>
        <authorList>
            <consortium name="US DOE Joint Genome Institute (JGI-PGF)"/>
            <person name="Walter F."/>
            <person name="Albersmeier A."/>
            <person name="Kalinowski J."/>
            <person name="Ruckert C."/>
        </authorList>
    </citation>
    <scope>NUCLEOTIDE SEQUENCE</scope>
    <source>
        <strain evidence="1">KCTC 42731</strain>
    </source>
</reference>
<protein>
    <submittedName>
        <fullName evidence="1">Uncharacterized protein</fullName>
    </submittedName>
</protein>
<evidence type="ECO:0000313" key="1">
    <source>
        <dbReference type="EMBL" id="GHG07790.1"/>
    </source>
</evidence>